<name>A0A9X2AZJ8_9CORY</name>
<evidence type="ECO:0000313" key="2">
    <source>
        <dbReference type="Proteomes" id="UP001139207"/>
    </source>
</evidence>
<dbReference type="Gene3D" id="1.25.40.10">
    <property type="entry name" value="Tetratricopeptide repeat domain"/>
    <property type="match status" value="1"/>
</dbReference>
<dbReference type="InterPro" id="IPR011990">
    <property type="entry name" value="TPR-like_helical_dom_sf"/>
</dbReference>
<dbReference type="RefSeq" id="WP_244804353.1">
    <property type="nucleotide sequence ID" value="NZ_JALIEA010000012.1"/>
</dbReference>
<dbReference type="SUPFAM" id="SSF48452">
    <property type="entry name" value="TPR-like"/>
    <property type="match status" value="1"/>
</dbReference>
<organism evidence="1 2">
    <name type="scientific">Corynebacterium kalidii</name>
    <dbReference type="NCBI Taxonomy" id="2931982"/>
    <lineage>
        <taxon>Bacteria</taxon>
        <taxon>Bacillati</taxon>
        <taxon>Actinomycetota</taxon>
        <taxon>Actinomycetes</taxon>
        <taxon>Mycobacteriales</taxon>
        <taxon>Corynebacteriaceae</taxon>
        <taxon>Corynebacterium</taxon>
    </lineage>
</organism>
<dbReference type="AlphaFoldDB" id="A0A9X2AZJ8"/>
<gene>
    <name evidence="1" type="ORF">MUN33_07925</name>
</gene>
<protein>
    <submittedName>
        <fullName evidence="1">Uncharacterized protein</fullName>
    </submittedName>
</protein>
<keyword evidence="2" id="KW-1185">Reference proteome</keyword>
<proteinExistence type="predicted"/>
<evidence type="ECO:0000313" key="1">
    <source>
        <dbReference type="EMBL" id="MCJ7858642.1"/>
    </source>
</evidence>
<accession>A0A9X2AZJ8</accession>
<reference evidence="1" key="1">
    <citation type="submission" date="2022-04" db="EMBL/GenBank/DDBJ databases">
        <title>Corynebacterium kalidii LD5P10.</title>
        <authorList>
            <person name="Sun J.Q."/>
        </authorList>
    </citation>
    <scope>NUCLEOTIDE SEQUENCE</scope>
    <source>
        <strain evidence="1">LD5P10</strain>
    </source>
</reference>
<comment type="caution">
    <text evidence="1">The sequence shown here is derived from an EMBL/GenBank/DDBJ whole genome shotgun (WGS) entry which is preliminary data.</text>
</comment>
<dbReference type="Proteomes" id="UP001139207">
    <property type="component" value="Unassembled WGS sequence"/>
</dbReference>
<sequence length="556" mass="59151">MAPQSSLVELLQASVAATSAGDHATSWRITSEFGTRHWLADPDTDLPADAPAHLRTEFHVLRAAVADRLELHEEAAEAVFEWRHLARESGDHASAVLADSALCLVAMVVESDGVDLGSLPPAAHLLEDLQGAIMSFRPGAEGPPVADDPTLTGADLSRHQATCLSLAAMGGLTCATSLATPETAPLRPVFRALADRFTVGSVSPGDRELTRAQQLHADGETDAAVAVATSMLESPSPTTRYEAHDLLGYFALTADDTGSVLGHWRRCAEIALELGAPLEGMHRAEQACQLLNADGDYAAAHDLAVRFDEASAGAPVSPAVLNLRAVRARAAIGVGDLDEGLSLAVATADWSMTTPDSERTLACLTMACVAASSSGQHVVTAGLLERSSVLYRDLDRPLAAAQALRTGAREHLNVGDTSRAVELMERSRRILEDAGDDPMLSWHLGDWNEDMSAIWEEAGREDLALEYATRAARSFTEARDHSSAAMNWVAAASLHLERGEDSSCDVALDRAHGELLLVPEETALDVLGDTDDTDDTDDAGGSVWQAYRELRNLRGQ</sequence>
<dbReference type="EMBL" id="JALIEA010000012">
    <property type="protein sequence ID" value="MCJ7858642.1"/>
    <property type="molecule type" value="Genomic_DNA"/>
</dbReference>